<feature type="region of interest" description="Disordered" evidence="1">
    <location>
        <begin position="23"/>
        <end position="80"/>
    </location>
</feature>
<feature type="compositionally biased region" description="Low complexity" evidence="1">
    <location>
        <begin position="31"/>
        <end position="79"/>
    </location>
</feature>
<dbReference type="PANTHER" id="PTHR16148">
    <property type="entry name" value="NF-KAPPA-B-REPRESSING FACTOR-RELATED"/>
    <property type="match status" value="1"/>
</dbReference>
<dbReference type="InterPro" id="IPR012340">
    <property type="entry name" value="NA-bd_OB-fold"/>
</dbReference>
<feature type="chain" id="PRO_5031397695" description="S1 motif domain-containing protein" evidence="2">
    <location>
        <begin position="21"/>
        <end position="483"/>
    </location>
</feature>
<feature type="compositionally biased region" description="Low complexity" evidence="1">
    <location>
        <begin position="432"/>
        <end position="443"/>
    </location>
</feature>
<dbReference type="Gene3D" id="2.40.50.140">
    <property type="entry name" value="Nucleic acid-binding proteins"/>
    <property type="match status" value="1"/>
</dbReference>
<reference evidence="4" key="1">
    <citation type="submission" date="2021-01" db="EMBL/GenBank/DDBJ databases">
        <authorList>
            <person name="Corre E."/>
            <person name="Pelletier E."/>
            <person name="Niang G."/>
            <person name="Scheremetjew M."/>
            <person name="Finn R."/>
            <person name="Kale V."/>
            <person name="Holt S."/>
            <person name="Cochrane G."/>
            <person name="Meng A."/>
            <person name="Brown T."/>
            <person name="Cohen L."/>
        </authorList>
    </citation>
    <scope>NUCLEOTIDE SEQUENCE</scope>
    <source>
        <strain evidence="4">CCMP127</strain>
    </source>
</reference>
<feature type="compositionally biased region" description="Low complexity" evidence="1">
    <location>
        <begin position="162"/>
        <end position="188"/>
    </location>
</feature>
<feature type="compositionally biased region" description="Low complexity" evidence="1">
    <location>
        <begin position="412"/>
        <end position="423"/>
    </location>
</feature>
<dbReference type="PROSITE" id="PS50126">
    <property type="entry name" value="S1"/>
    <property type="match status" value="1"/>
</dbReference>
<proteinExistence type="predicted"/>
<accession>A0A7S3L3S8</accession>
<sequence>MKFLLLLMLLVITKLRSSWGFPILPVPSPKPSSSSRTTTTTTCRHSTSSSASSDTATTESTTTSVKPPSINNNNNSNNNTERRVCYYQSPVLLHNNNQKNNNNNKKKNPWVPRLELSELQIGQELQATIVQELLQAKTGPKVFCEVGVGRYRPQYAHRTENIGDNNNDNNNNDNNNTHGTDNGNTDNNKPSQRKDWKIVTAMLRLGPPGKKESVARKRAQRLRNKPYFPVYVSRIRLANTALEVCLTQAEALEAARNDAAARGQKDNDNNNNGNGSTTTTAWKNLVPGQVVTGRVVRVEDYGVLVQIDGAQRRHGLLHIQTVADLLGRFIDKKTGLIETAGLERGTRVQLQVGASSSSSTKKGKEIALEFTDEAQQAAAEERQKKTERKAQRQKAVSGKDITTDVGSAAADTTTTTPTTTTTTLSKEEEEAWAAFAANPTASASVSDTGAEEDEEEEYDDDDDDDDDYDEDREIEDALGLGSY</sequence>
<dbReference type="Pfam" id="PF00575">
    <property type="entry name" value="S1"/>
    <property type="match status" value="1"/>
</dbReference>
<feature type="domain" description="S1 motif" evidence="3">
    <location>
        <begin position="288"/>
        <end position="371"/>
    </location>
</feature>
<evidence type="ECO:0000256" key="1">
    <source>
        <dbReference type="SAM" id="MobiDB-lite"/>
    </source>
</evidence>
<evidence type="ECO:0000313" key="4">
    <source>
        <dbReference type="EMBL" id="CAE0407760.1"/>
    </source>
</evidence>
<dbReference type="InterPro" id="IPR054054">
    <property type="entry name" value="Ng_1-3-like"/>
</dbReference>
<dbReference type="PANTHER" id="PTHR16148:SF14">
    <property type="entry name" value="MYND-TYPE DOMAIN-CONTAINING PROTEIN"/>
    <property type="match status" value="1"/>
</dbReference>
<feature type="compositionally biased region" description="Basic and acidic residues" evidence="1">
    <location>
        <begin position="379"/>
        <end position="390"/>
    </location>
</feature>
<keyword evidence="2" id="KW-0732">Signal</keyword>
<name>A0A7S3L3S8_9STRA</name>
<dbReference type="SUPFAM" id="SSF50249">
    <property type="entry name" value="Nucleic acid-binding proteins"/>
    <property type="match status" value="1"/>
</dbReference>
<organism evidence="4">
    <name type="scientific">Amphora coffeiformis</name>
    <dbReference type="NCBI Taxonomy" id="265554"/>
    <lineage>
        <taxon>Eukaryota</taxon>
        <taxon>Sar</taxon>
        <taxon>Stramenopiles</taxon>
        <taxon>Ochrophyta</taxon>
        <taxon>Bacillariophyta</taxon>
        <taxon>Bacillariophyceae</taxon>
        <taxon>Bacillariophycidae</taxon>
        <taxon>Thalassiophysales</taxon>
        <taxon>Catenulaceae</taxon>
        <taxon>Amphora</taxon>
    </lineage>
</organism>
<dbReference type="AlphaFoldDB" id="A0A7S3L3S8"/>
<feature type="compositionally biased region" description="Acidic residues" evidence="1">
    <location>
        <begin position="449"/>
        <end position="476"/>
    </location>
</feature>
<feature type="signal peptide" evidence="2">
    <location>
        <begin position="1"/>
        <end position="20"/>
    </location>
</feature>
<gene>
    <name evidence="4" type="ORF">ACOF00016_LOCUS5555</name>
</gene>
<feature type="region of interest" description="Disordered" evidence="1">
    <location>
        <begin position="376"/>
        <end position="483"/>
    </location>
</feature>
<dbReference type="Pfam" id="PF21827">
    <property type="entry name" value="New_glue"/>
    <property type="match status" value="1"/>
</dbReference>
<feature type="region of interest" description="Disordered" evidence="1">
    <location>
        <begin position="257"/>
        <end position="281"/>
    </location>
</feature>
<feature type="region of interest" description="Disordered" evidence="1">
    <location>
        <begin position="159"/>
        <end position="194"/>
    </location>
</feature>
<dbReference type="GO" id="GO:0003676">
    <property type="term" value="F:nucleic acid binding"/>
    <property type="evidence" value="ECO:0007669"/>
    <property type="project" value="InterPro"/>
</dbReference>
<protein>
    <recommendedName>
        <fullName evidence="3">S1 motif domain-containing protein</fullName>
    </recommendedName>
</protein>
<evidence type="ECO:0000259" key="3">
    <source>
        <dbReference type="PROSITE" id="PS50126"/>
    </source>
</evidence>
<dbReference type="InterPro" id="IPR003029">
    <property type="entry name" value="S1_domain"/>
</dbReference>
<dbReference type="EMBL" id="HBIM01006534">
    <property type="protein sequence ID" value="CAE0407760.1"/>
    <property type="molecule type" value="Transcribed_RNA"/>
</dbReference>
<evidence type="ECO:0000256" key="2">
    <source>
        <dbReference type="SAM" id="SignalP"/>
    </source>
</evidence>